<dbReference type="SMART" id="SM00409">
    <property type="entry name" value="IG"/>
    <property type="match status" value="1"/>
</dbReference>
<evidence type="ECO:0000256" key="2">
    <source>
        <dbReference type="ARBA" id="ARBA00023130"/>
    </source>
</evidence>
<keyword evidence="1" id="KW-0391">Immunity</keyword>
<keyword evidence="8" id="KW-1185">Reference proteome</keyword>
<dbReference type="STRING" id="9986.ENSOCUP00000020031"/>
<feature type="compositionally biased region" description="Polar residues" evidence="5">
    <location>
        <begin position="1"/>
        <end position="12"/>
    </location>
</feature>
<reference evidence="7" key="3">
    <citation type="submission" date="2025-09" db="UniProtKB">
        <authorList>
            <consortium name="Ensembl"/>
        </authorList>
    </citation>
    <scope>IDENTIFICATION</scope>
    <source>
        <strain evidence="7">Thorbecke</strain>
    </source>
</reference>
<proteinExistence type="predicted"/>
<evidence type="ECO:0000259" key="6">
    <source>
        <dbReference type="PROSITE" id="PS50835"/>
    </source>
</evidence>
<keyword evidence="3" id="KW-0873">Pyrrolidone carboxylic acid</keyword>
<dbReference type="InterPro" id="IPR007110">
    <property type="entry name" value="Ig-like_dom"/>
</dbReference>
<evidence type="ECO:0000313" key="7">
    <source>
        <dbReference type="Ensembl" id="ENSOCUP00000020031.2"/>
    </source>
</evidence>
<feature type="region of interest" description="Disordered" evidence="5">
    <location>
        <begin position="154"/>
        <end position="186"/>
    </location>
</feature>
<accession>G1TSL4</accession>
<reference evidence="7" key="2">
    <citation type="submission" date="2025-08" db="UniProtKB">
        <authorList>
            <consortium name="Ensembl"/>
        </authorList>
    </citation>
    <scope>IDENTIFICATION</scope>
    <source>
        <strain evidence="7">Thorbecke</strain>
    </source>
</reference>
<organism evidence="7 8">
    <name type="scientific">Oryctolagus cuniculus</name>
    <name type="common">Rabbit</name>
    <dbReference type="NCBI Taxonomy" id="9986"/>
    <lineage>
        <taxon>Eukaryota</taxon>
        <taxon>Metazoa</taxon>
        <taxon>Chordata</taxon>
        <taxon>Craniata</taxon>
        <taxon>Vertebrata</taxon>
        <taxon>Euteleostomi</taxon>
        <taxon>Mammalia</taxon>
        <taxon>Eutheria</taxon>
        <taxon>Euarchontoglires</taxon>
        <taxon>Glires</taxon>
        <taxon>Lagomorpha</taxon>
        <taxon>Leporidae</taxon>
        <taxon>Oryctolagus</taxon>
    </lineage>
</organism>
<reference evidence="7 8" key="1">
    <citation type="journal article" date="2011" name="Nature">
        <title>A high-resolution map of human evolutionary constraint using 29 mammals.</title>
        <authorList>
            <person name="Lindblad-Toh K."/>
            <person name="Garber M."/>
            <person name="Zuk O."/>
            <person name="Lin M.F."/>
            <person name="Parker B.J."/>
            <person name="Washietl S."/>
            <person name="Kheradpour P."/>
            <person name="Ernst J."/>
            <person name="Jordan G."/>
            <person name="Mauceli E."/>
            <person name="Ward L.D."/>
            <person name="Lowe C.B."/>
            <person name="Holloway A.K."/>
            <person name="Clamp M."/>
            <person name="Gnerre S."/>
            <person name="Alfoldi J."/>
            <person name="Beal K."/>
            <person name="Chang J."/>
            <person name="Clawson H."/>
            <person name="Cuff J."/>
            <person name="Di Palma F."/>
            <person name="Fitzgerald S."/>
            <person name="Flicek P."/>
            <person name="Guttman M."/>
            <person name="Hubisz M.J."/>
            <person name="Jaffe D.B."/>
            <person name="Jungreis I."/>
            <person name="Kent W.J."/>
            <person name="Kostka D."/>
            <person name="Lara M."/>
            <person name="Martins A.L."/>
            <person name="Massingham T."/>
            <person name="Moltke I."/>
            <person name="Raney B.J."/>
            <person name="Rasmussen M.D."/>
            <person name="Robinson J."/>
            <person name="Stark A."/>
            <person name="Vilella A.J."/>
            <person name="Wen J."/>
            <person name="Xie X."/>
            <person name="Zody M.C."/>
            <person name="Baldwin J."/>
            <person name="Bloom T."/>
            <person name="Chin C.W."/>
            <person name="Heiman D."/>
            <person name="Nicol R."/>
            <person name="Nusbaum C."/>
            <person name="Young S."/>
            <person name="Wilkinson J."/>
            <person name="Worley K.C."/>
            <person name="Kovar C.L."/>
            <person name="Muzny D.M."/>
            <person name="Gibbs R.A."/>
            <person name="Cree A."/>
            <person name="Dihn H.H."/>
            <person name="Fowler G."/>
            <person name="Jhangiani S."/>
            <person name="Joshi V."/>
            <person name="Lee S."/>
            <person name="Lewis L.R."/>
            <person name="Nazareth L.V."/>
            <person name="Okwuonu G."/>
            <person name="Santibanez J."/>
            <person name="Warren W.C."/>
            <person name="Mardis E.R."/>
            <person name="Weinstock G.M."/>
            <person name="Wilson R.K."/>
            <person name="Delehaunty K."/>
            <person name="Dooling D."/>
            <person name="Fronik C."/>
            <person name="Fulton L."/>
            <person name="Fulton B."/>
            <person name="Graves T."/>
            <person name="Minx P."/>
            <person name="Sodergren E."/>
            <person name="Birney E."/>
            <person name="Margulies E.H."/>
            <person name="Herrero J."/>
            <person name="Green E.D."/>
            <person name="Haussler D."/>
            <person name="Siepel A."/>
            <person name="Goldman N."/>
            <person name="Pollard K.S."/>
            <person name="Pedersen J.S."/>
            <person name="Lander E.S."/>
            <person name="Kellis M."/>
        </authorList>
    </citation>
    <scope>NUCLEOTIDE SEQUENCE [LARGE SCALE GENOMIC DNA]</scope>
    <source>
        <strain evidence="8">Thorbecke</strain>
    </source>
</reference>
<evidence type="ECO:0000256" key="1">
    <source>
        <dbReference type="ARBA" id="ARBA00022859"/>
    </source>
</evidence>
<dbReference type="HOGENOM" id="CLU_077975_5_1_1"/>
<evidence type="ECO:0000313" key="8">
    <source>
        <dbReference type="Proteomes" id="UP000001811"/>
    </source>
</evidence>
<dbReference type="Gene3D" id="2.60.40.10">
    <property type="entry name" value="Immunoglobulins"/>
    <property type="match status" value="1"/>
</dbReference>
<dbReference type="SMART" id="SM00406">
    <property type="entry name" value="IGv"/>
    <property type="match status" value="1"/>
</dbReference>
<dbReference type="Pfam" id="PF07686">
    <property type="entry name" value="V-set"/>
    <property type="match status" value="1"/>
</dbReference>
<feature type="compositionally biased region" description="Polar residues" evidence="5">
    <location>
        <begin position="176"/>
        <end position="186"/>
    </location>
</feature>
<name>G1TSL4_RABIT</name>
<dbReference type="PaxDb" id="9986-ENSOCUP00000020031"/>
<evidence type="ECO:0000256" key="3">
    <source>
        <dbReference type="ARBA" id="ARBA00023283"/>
    </source>
</evidence>
<dbReference type="Proteomes" id="UP000001811">
    <property type="component" value="Unplaced"/>
</dbReference>
<evidence type="ECO:0000256" key="5">
    <source>
        <dbReference type="SAM" id="MobiDB-lite"/>
    </source>
</evidence>
<evidence type="ECO:0000256" key="4">
    <source>
        <dbReference type="ARBA" id="ARBA00043265"/>
    </source>
</evidence>
<dbReference type="GO" id="GO:0019814">
    <property type="term" value="C:immunoglobulin complex"/>
    <property type="evidence" value="ECO:0007669"/>
    <property type="project" value="UniProtKB-KW"/>
</dbReference>
<dbReference type="InParanoid" id="G1TSL4"/>
<protein>
    <recommendedName>
        <fullName evidence="6">Ig-like domain-containing protein</fullName>
    </recommendedName>
</protein>
<feature type="region of interest" description="Disordered" evidence="5">
    <location>
        <begin position="1"/>
        <end position="22"/>
    </location>
</feature>
<dbReference type="InterPro" id="IPR036179">
    <property type="entry name" value="Ig-like_dom_sf"/>
</dbReference>
<dbReference type="SMR" id="G1TSL4"/>
<keyword evidence="2" id="KW-1064">Adaptive immunity</keyword>
<dbReference type="PROSITE" id="PS50835">
    <property type="entry name" value="IG_LIKE"/>
    <property type="match status" value="1"/>
</dbReference>
<dbReference type="GO" id="GO:0002250">
    <property type="term" value="P:adaptive immune response"/>
    <property type="evidence" value="ECO:0007669"/>
    <property type="project" value="UniProtKB-KW"/>
</dbReference>
<feature type="domain" description="Ig-like" evidence="6">
    <location>
        <begin position="51"/>
        <end position="165"/>
    </location>
</feature>
<sequence>KPVQPSPCSSGTGAPAPGLPGVHSVSALNTDAHHGDWAALASPGRCAQRCPVSAARGVRGGLVQPGESLTLTCTASGFTFSSYWICWVHQAPGKGPECIGCIYPDYGSTDYVSSVNDRFTISSDNAQNTVDLKMNSLTAADTATYFCARDTVRDPQAERTQTSLQGRASPPGGAQHTLSRQPSPRC</sequence>
<dbReference type="PANTHER" id="PTHR23266">
    <property type="entry name" value="IMMUNOGLOBULIN HEAVY CHAIN"/>
    <property type="match status" value="1"/>
</dbReference>
<dbReference type="InterPro" id="IPR050199">
    <property type="entry name" value="IgHV"/>
</dbReference>
<keyword evidence="4" id="KW-1280">Immunoglobulin</keyword>
<dbReference type="InterPro" id="IPR003599">
    <property type="entry name" value="Ig_sub"/>
</dbReference>
<dbReference type="AlphaFoldDB" id="G1TSL4"/>
<dbReference type="SUPFAM" id="SSF48726">
    <property type="entry name" value="Immunoglobulin"/>
    <property type="match status" value="1"/>
</dbReference>
<dbReference type="GO" id="GO:0005576">
    <property type="term" value="C:extracellular region"/>
    <property type="evidence" value="ECO:0007669"/>
    <property type="project" value="UniProtKB-ARBA"/>
</dbReference>
<dbReference type="GeneTree" id="ENSGT01050000244936"/>
<dbReference type="Ensembl" id="ENSOCUT00000023145.2">
    <property type="protein sequence ID" value="ENSOCUP00000020031.2"/>
    <property type="gene ID" value="ENSOCUG00000026388.2"/>
</dbReference>
<dbReference type="FunFam" id="2.60.40.10:FF:001878">
    <property type="entry name" value="Immunoglobulin heavy variable 1-4"/>
    <property type="match status" value="1"/>
</dbReference>
<dbReference type="InterPro" id="IPR013783">
    <property type="entry name" value="Ig-like_fold"/>
</dbReference>
<dbReference type="Bgee" id="ENSOCUG00000026388">
    <property type="expression patterns" value="Expressed in ovary and 3 other cell types or tissues"/>
</dbReference>
<dbReference type="InterPro" id="IPR013106">
    <property type="entry name" value="Ig_V-set"/>
</dbReference>